<comment type="subcellular location">
    <subcellularLocation>
        <location evidence="1">Cell outer membrane</location>
        <topology evidence="1">Lipid-anchor</topology>
    </subcellularLocation>
</comment>
<reference evidence="7 8" key="1">
    <citation type="submission" date="2014-03" db="EMBL/GenBank/DDBJ databases">
        <title>Draft Genome of Photorhabdus temperata Meg1.</title>
        <authorList>
            <person name="Hurst S.G.IV."/>
            <person name="Morris K."/>
            <person name="Thomas K."/>
            <person name="Tisa L.S."/>
        </authorList>
    </citation>
    <scope>NUCLEOTIDE SEQUENCE [LARGE SCALE GENOMIC DNA]</scope>
    <source>
        <strain evidence="7 8">Meg1</strain>
    </source>
</reference>
<evidence type="ECO:0000256" key="1">
    <source>
        <dbReference type="ARBA" id="ARBA00004459"/>
    </source>
</evidence>
<sequence>MFKHFLVSAVAVASLSGCVNTDSLSGDTYTAGQAKQVQTVSYGTIVSVRPVNIQAGSNENVLGAIGGAVLGGLVGNTIGGGSGNTLATAAGAVAGGVAGQNIQGALNTTKGVELEIRRDSGESIIVVQKQGKTVFSKGQRVRIAGQGNNLTVSPRQ</sequence>
<evidence type="ECO:0000313" key="7">
    <source>
        <dbReference type="EMBL" id="KER02082.1"/>
    </source>
</evidence>
<comment type="caution">
    <text evidence="7">The sequence shown here is derived from an EMBL/GenBank/DDBJ whole genome shotgun (WGS) entry which is preliminary data.</text>
</comment>
<organism evidence="7 8">
    <name type="scientific">Photorhabdus temperata subsp. temperata Meg1</name>
    <dbReference type="NCBI Taxonomy" id="1393735"/>
    <lineage>
        <taxon>Bacteria</taxon>
        <taxon>Pseudomonadati</taxon>
        <taxon>Pseudomonadota</taxon>
        <taxon>Gammaproteobacteria</taxon>
        <taxon>Enterobacterales</taxon>
        <taxon>Morganellaceae</taxon>
        <taxon>Photorhabdus</taxon>
    </lineage>
</organism>
<dbReference type="EMBL" id="JGVH01000059">
    <property type="protein sequence ID" value="KER02082.1"/>
    <property type="molecule type" value="Genomic_DNA"/>
</dbReference>
<keyword evidence="2" id="KW-0732">Signal</keyword>
<evidence type="ECO:0000256" key="5">
    <source>
        <dbReference type="ARBA" id="ARBA00023288"/>
    </source>
</evidence>
<dbReference type="Proteomes" id="UP000028002">
    <property type="component" value="Unassembled WGS sequence"/>
</dbReference>
<dbReference type="AlphaFoldDB" id="A0A081RTS9"/>
<dbReference type="GO" id="GO:0009279">
    <property type="term" value="C:cell outer membrane"/>
    <property type="evidence" value="ECO:0007669"/>
    <property type="project" value="UniProtKB-SubCell"/>
</dbReference>
<dbReference type="RefSeq" id="WP_023045584.1">
    <property type="nucleotide sequence ID" value="NZ_CAWLUD010000059.1"/>
</dbReference>
<dbReference type="PANTHER" id="PTHR35603">
    <property type="match status" value="1"/>
</dbReference>
<dbReference type="PANTHER" id="PTHR35603:SF1">
    <property type="entry name" value="OUTER MEMBRANE LIPOPROTEIN SLYB"/>
    <property type="match status" value="1"/>
</dbReference>
<feature type="domain" description="Glycine zipper 2TM" evidence="6">
    <location>
        <begin position="62"/>
        <end position="103"/>
    </location>
</feature>
<evidence type="ECO:0000256" key="2">
    <source>
        <dbReference type="ARBA" id="ARBA00022729"/>
    </source>
</evidence>
<gene>
    <name evidence="7" type="ORF">MEG1DRAFT_03296</name>
</gene>
<evidence type="ECO:0000313" key="8">
    <source>
        <dbReference type="Proteomes" id="UP000028002"/>
    </source>
</evidence>
<keyword evidence="5 7" id="KW-0449">Lipoprotein</keyword>
<dbReference type="PATRIC" id="fig|1393735.3.peg.3365"/>
<evidence type="ECO:0000259" key="6">
    <source>
        <dbReference type="Pfam" id="PF05433"/>
    </source>
</evidence>
<name>A0A081RTS9_PHOTE</name>
<dbReference type="PROSITE" id="PS51257">
    <property type="entry name" value="PROKAR_LIPOPROTEIN"/>
    <property type="match status" value="1"/>
</dbReference>
<dbReference type="InterPro" id="IPR051407">
    <property type="entry name" value="Bact_OM_lipoprot/Surf_antigen"/>
</dbReference>
<dbReference type="InterPro" id="IPR008816">
    <property type="entry name" value="Gly_zipper_2TM_dom"/>
</dbReference>
<protein>
    <submittedName>
        <fullName evidence="7">Outer membrane lipoprotein</fullName>
    </submittedName>
</protein>
<accession>A0A081RTS9</accession>
<evidence type="ECO:0000256" key="4">
    <source>
        <dbReference type="ARBA" id="ARBA00023139"/>
    </source>
</evidence>
<dbReference type="Pfam" id="PF05433">
    <property type="entry name" value="Rick_17kDa_Anti"/>
    <property type="match status" value="1"/>
</dbReference>
<proteinExistence type="predicted"/>
<evidence type="ECO:0000256" key="3">
    <source>
        <dbReference type="ARBA" id="ARBA00023136"/>
    </source>
</evidence>
<keyword evidence="3" id="KW-0472">Membrane</keyword>
<keyword evidence="4" id="KW-0564">Palmitate</keyword>